<organism evidence="1 2">
    <name type="scientific">Cronobacter turicensis</name>
    <dbReference type="NCBI Taxonomy" id="413502"/>
    <lineage>
        <taxon>Bacteria</taxon>
        <taxon>Pseudomonadati</taxon>
        <taxon>Pseudomonadota</taxon>
        <taxon>Gammaproteobacteria</taxon>
        <taxon>Enterobacterales</taxon>
        <taxon>Enterobacteriaceae</taxon>
        <taxon>Cronobacter</taxon>
    </lineage>
</organism>
<reference evidence="1" key="1">
    <citation type="submission" date="2025-05" db="EMBL/GenBank/DDBJ databases">
        <title>FDA Reference Genome datasets for Cronobacter.</title>
        <authorList>
            <person name="Gopinath G.R."/>
        </authorList>
    </citation>
    <scope>NUCLEOTIDE SEQUENCE</scope>
    <source>
        <strain evidence="1">MOD1-Sh41s</strain>
    </source>
</reference>
<protein>
    <submittedName>
        <fullName evidence="1">Uncharacterized protein</fullName>
    </submittedName>
</protein>
<evidence type="ECO:0000313" key="2">
    <source>
        <dbReference type="Proteomes" id="UP000244623"/>
    </source>
</evidence>
<evidence type="ECO:0000313" key="1">
    <source>
        <dbReference type="EMBL" id="XSF55204.1"/>
    </source>
</evidence>
<proteinExistence type="predicted"/>
<gene>
    <name evidence="1" type="ORF">BS411_004655</name>
</gene>
<accession>A0ACD5IU45</accession>
<sequence length="53" mass="5970">MLLWRFSVNKKRHSDFAVLRNALLATNKVVTEKGTVSYGEIEVVVYESNCPVG</sequence>
<name>A0ACD5IU45_9ENTR</name>
<dbReference type="Proteomes" id="UP000244623">
    <property type="component" value="Chromosome"/>
</dbReference>
<dbReference type="EMBL" id="CP187984">
    <property type="protein sequence ID" value="XSF55204.1"/>
    <property type="molecule type" value="Genomic_DNA"/>
</dbReference>